<evidence type="ECO:0000256" key="1">
    <source>
        <dbReference type="SAM" id="Coils"/>
    </source>
</evidence>
<name>A0A8C4QY76_EPTBU</name>
<proteinExistence type="predicted"/>
<organism evidence="2 3">
    <name type="scientific">Eptatretus burgeri</name>
    <name type="common">Inshore hagfish</name>
    <dbReference type="NCBI Taxonomy" id="7764"/>
    <lineage>
        <taxon>Eukaryota</taxon>
        <taxon>Metazoa</taxon>
        <taxon>Chordata</taxon>
        <taxon>Craniata</taxon>
        <taxon>Vertebrata</taxon>
        <taxon>Cyclostomata</taxon>
        <taxon>Myxini</taxon>
        <taxon>Myxiniformes</taxon>
        <taxon>Myxinidae</taxon>
        <taxon>Eptatretinae</taxon>
        <taxon>Eptatretus</taxon>
    </lineage>
</organism>
<dbReference type="Ensembl" id="ENSEBUT00000022188.1">
    <property type="protein sequence ID" value="ENSEBUP00000021612.1"/>
    <property type="gene ID" value="ENSEBUG00000013341.1"/>
</dbReference>
<accession>A0A8C4QY76</accession>
<reference evidence="2" key="1">
    <citation type="submission" date="2025-08" db="UniProtKB">
        <authorList>
            <consortium name="Ensembl"/>
        </authorList>
    </citation>
    <scope>IDENTIFICATION</scope>
</reference>
<keyword evidence="3" id="KW-1185">Reference proteome</keyword>
<keyword evidence="1" id="KW-0175">Coiled coil</keyword>
<dbReference type="Proteomes" id="UP000694388">
    <property type="component" value="Unplaced"/>
</dbReference>
<dbReference type="AlphaFoldDB" id="A0A8C4QY76"/>
<dbReference type="InterPro" id="IPR049885">
    <property type="entry name" value="MTCL1-3"/>
</dbReference>
<evidence type="ECO:0000313" key="3">
    <source>
        <dbReference type="Proteomes" id="UP000694388"/>
    </source>
</evidence>
<dbReference type="PANTHER" id="PTHR15742:SF5">
    <property type="entry name" value="GIRDIN"/>
    <property type="match status" value="1"/>
</dbReference>
<dbReference type="OMA" id="HNEMERA"/>
<reference evidence="2" key="2">
    <citation type="submission" date="2025-09" db="UniProtKB">
        <authorList>
            <consortium name="Ensembl"/>
        </authorList>
    </citation>
    <scope>IDENTIFICATION</scope>
</reference>
<dbReference type="GeneTree" id="ENSGT00950000182982"/>
<sequence>MEEMRDGYLEEDVQQLQELRRELDRSYKTCRILQYRLRKVERRGVVRTTQAGYPDEDVVRGLEQDLKVAKDVSVRLHQELEAVEEKRGKVEDENEALRQKLLELEIAKQALQKELEKVFGQSLSRTGWPDLVFDWKWQKFVIC</sequence>
<dbReference type="PANTHER" id="PTHR15742">
    <property type="entry name" value="GIRDIN"/>
    <property type="match status" value="1"/>
</dbReference>
<protein>
    <submittedName>
        <fullName evidence="2">Uncharacterized protein</fullName>
    </submittedName>
</protein>
<feature type="coiled-coil region" evidence="1">
    <location>
        <begin position="66"/>
        <end position="121"/>
    </location>
</feature>
<evidence type="ECO:0000313" key="2">
    <source>
        <dbReference type="Ensembl" id="ENSEBUP00000021612.1"/>
    </source>
</evidence>